<evidence type="ECO:0000313" key="3">
    <source>
        <dbReference type="EMBL" id="TQL47616.1"/>
    </source>
</evidence>
<dbReference type="RefSeq" id="WP_141879844.1">
    <property type="nucleotide sequence ID" value="NZ_VFOM01000001.1"/>
</dbReference>
<accession>A0A542YHQ0</accession>
<dbReference type="Proteomes" id="UP000317998">
    <property type="component" value="Unassembled WGS sequence"/>
</dbReference>
<dbReference type="InterPro" id="IPR003593">
    <property type="entry name" value="AAA+_ATPase"/>
</dbReference>
<dbReference type="SUPFAM" id="SSF54211">
    <property type="entry name" value="Ribosomal protein S5 domain 2-like"/>
    <property type="match status" value="1"/>
</dbReference>
<proteinExistence type="inferred from homology"/>
<dbReference type="SMART" id="SM00382">
    <property type="entry name" value="AAA"/>
    <property type="match status" value="1"/>
</dbReference>
<feature type="domain" description="AAA+ ATPase" evidence="2">
    <location>
        <begin position="214"/>
        <end position="397"/>
    </location>
</feature>
<dbReference type="SUPFAM" id="SSF52540">
    <property type="entry name" value="P-loop containing nucleoside triphosphate hydrolases"/>
    <property type="match status" value="1"/>
</dbReference>
<dbReference type="Gene3D" id="3.30.230.10">
    <property type="match status" value="1"/>
</dbReference>
<comment type="caution">
    <text evidence="3">The sequence shown here is derived from an EMBL/GenBank/DDBJ whole genome shotgun (WGS) entry which is preliminary data.</text>
</comment>
<dbReference type="GO" id="GO:0005524">
    <property type="term" value="F:ATP binding"/>
    <property type="evidence" value="ECO:0007669"/>
    <property type="project" value="InterPro"/>
</dbReference>
<gene>
    <name evidence="3" type="ORF">FB562_0681</name>
</gene>
<organism evidence="3 4">
    <name type="scientific">Homoserinimonas aerilata</name>
    <dbReference type="NCBI Taxonomy" id="1162970"/>
    <lineage>
        <taxon>Bacteria</taxon>
        <taxon>Bacillati</taxon>
        <taxon>Actinomycetota</taxon>
        <taxon>Actinomycetes</taxon>
        <taxon>Micrococcales</taxon>
        <taxon>Microbacteriaceae</taxon>
        <taxon>Homoserinimonas</taxon>
    </lineage>
</organism>
<dbReference type="Pfam" id="PF01078">
    <property type="entry name" value="Mg_chelatase"/>
    <property type="match status" value="1"/>
</dbReference>
<reference evidence="3 4" key="1">
    <citation type="submission" date="2019-06" db="EMBL/GenBank/DDBJ databases">
        <title>Sequencing the genomes of 1000 actinobacteria strains.</title>
        <authorList>
            <person name="Klenk H.-P."/>
        </authorList>
    </citation>
    <scope>NUCLEOTIDE SEQUENCE [LARGE SCALE GENOMIC DNA]</scope>
    <source>
        <strain evidence="3 4">DSM 26477</strain>
    </source>
</reference>
<dbReference type="OrthoDB" id="9813147at2"/>
<dbReference type="InterPro" id="IPR000523">
    <property type="entry name" value="Mg_chelatse_chII-like_cat_dom"/>
</dbReference>
<dbReference type="EMBL" id="VFOM01000001">
    <property type="protein sequence ID" value="TQL47616.1"/>
    <property type="molecule type" value="Genomic_DNA"/>
</dbReference>
<evidence type="ECO:0000259" key="2">
    <source>
        <dbReference type="SMART" id="SM00382"/>
    </source>
</evidence>
<name>A0A542YHQ0_9MICO</name>
<dbReference type="InterPro" id="IPR004482">
    <property type="entry name" value="Mg_chelat-rel"/>
</dbReference>
<dbReference type="InterPro" id="IPR027417">
    <property type="entry name" value="P-loop_NTPase"/>
</dbReference>
<dbReference type="InterPro" id="IPR020568">
    <property type="entry name" value="Ribosomal_Su5_D2-typ_SF"/>
</dbReference>
<sequence length="510" mass="52827">MAVARTTAVALLGLAGSLVEVEADISSGLPYFAIIGLPDAALGEARERVRAAAANSGCPVTTHKLTINLSPASLPKQGSGFDLAIAMAALAADGAVSAESVARVVHLGELGLDGRLRPTKGVLPSVMAAARAGADVIMVPSGNQEEASLVPGIRVVGVASLRDAAIWHGSELEPQPVEAIAAPRPLEAADDTADLADVIGNDDAVQALLVAAAGGHHMFMLGPPGAGKTMLAARLPGLLPDLEPEQSLEVSSVRSLAGLPVGGTLQTRPPLESPHHTATAAALIGGGSGMIRPGAAARAAHGVLFLDEAPEFQRTVLDALRQPLESGLISIHRANAVAHFPGSFQLLLAANPCPCGQYGASDTDCSCAPAARRRYLARLSGPLLDRIDIQLTVGRITAAQLRMADEHPRLTTVDARSRVIEARAAAVARLAGTPWRVNSHVPGTFLRERRMRLAAATTASVDRALERGGLTMRGYDRVLRTAWSIADLHGAAVPTADHIGRALFLRRGMP</sequence>
<evidence type="ECO:0000256" key="1">
    <source>
        <dbReference type="ARBA" id="ARBA00006354"/>
    </source>
</evidence>
<keyword evidence="4" id="KW-1185">Reference proteome</keyword>
<comment type="similarity">
    <text evidence="1">Belongs to the Mg-chelatase subunits D/I family. ComM subfamily.</text>
</comment>
<dbReference type="InterPro" id="IPR045006">
    <property type="entry name" value="CHLI-like"/>
</dbReference>
<evidence type="ECO:0000313" key="4">
    <source>
        <dbReference type="Proteomes" id="UP000317998"/>
    </source>
</evidence>
<dbReference type="Pfam" id="PF13541">
    <property type="entry name" value="ChlI"/>
    <property type="match status" value="1"/>
</dbReference>
<protein>
    <submittedName>
        <fullName evidence="3">Magnesium chelatase family protein</fullName>
    </submittedName>
</protein>
<dbReference type="InterPro" id="IPR025158">
    <property type="entry name" value="Mg_chelat-rel_C"/>
</dbReference>
<dbReference type="PANTHER" id="PTHR32039">
    <property type="entry name" value="MAGNESIUM-CHELATASE SUBUNIT CHLI"/>
    <property type="match status" value="1"/>
</dbReference>
<dbReference type="Gene3D" id="3.40.50.300">
    <property type="entry name" value="P-loop containing nucleotide triphosphate hydrolases"/>
    <property type="match status" value="1"/>
</dbReference>
<dbReference type="NCBIfam" id="TIGR00368">
    <property type="entry name" value="YifB family Mg chelatase-like AAA ATPase"/>
    <property type="match status" value="1"/>
</dbReference>
<dbReference type="Pfam" id="PF13335">
    <property type="entry name" value="Mg_chelatase_C"/>
    <property type="match status" value="1"/>
</dbReference>
<dbReference type="InterPro" id="IPR014721">
    <property type="entry name" value="Ribsml_uS5_D2-typ_fold_subgr"/>
</dbReference>
<dbReference type="PANTHER" id="PTHR32039:SF7">
    <property type="entry name" value="COMPETENCE PROTEIN COMM"/>
    <property type="match status" value="1"/>
</dbReference>
<dbReference type="AlphaFoldDB" id="A0A542YHQ0"/>